<comment type="caution">
    <text evidence="3">The sequence shown here is derived from an EMBL/GenBank/DDBJ whole genome shotgun (WGS) entry which is preliminary data.</text>
</comment>
<accession>A0AB38A732</accession>
<dbReference type="RefSeq" id="WP_002562784.1">
    <property type="nucleotide sequence ID" value="NZ_CALJSN010000007.1"/>
</dbReference>
<dbReference type="AlphaFoldDB" id="A0AB38A732"/>
<evidence type="ECO:0000256" key="2">
    <source>
        <dbReference type="SAM" id="SignalP"/>
    </source>
</evidence>
<reference evidence="3 4" key="1">
    <citation type="submission" date="2016-10" db="EMBL/GenBank/DDBJ databases">
        <authorList>
            <person name="Varghese N."/>
            <person name="Submissions S."/>
        </authorList>
    </citation>
    <scope>NUCLEOTIDE SEQUENCE [LARGE SCALE GENOMIC DNA]</scope>
    <source>
        <strain evidence="3 4">DSM 20586</strain>
    </source>
</reference>
<organism evidence="3 4">
    <name type="scientific">Atopobium minutum</name>
    <dbReference type="NCBI Taxonomy" id="1381"/>
    <lineage>
        <taxon>Bacteria</taxon>
        <taxon>Bacillati</taxon>
        <taxon>Actinomycetota</taxon>
        <taxon>Coriobacteriia</taxon>
        <taxon>Coriobacteriales</taxon>
        <taxon>Atopobiaceae</taxon>
        <taxon>Atopobium</taxon>
    </lineage>
</organism>
<evidence type="ECO:0000256" key="1">
    <source>
        <dbReference type="ARBA" id="ARBA00023115"/>
    </source>
</evidence>
<dbReference type="Gene3D" id="3.40.50.150">
    <property type="entry name" value="Vaccinia Virus protein VP39"/>
    <property type="match status" value="1"/>
</dbReference>
<dbReference type="Pfam" id="PF01564">
    <property type="entry name" value="Spermine_synth"/>
    <property type="match status" value="1"/>
</dbReference>
<evidence type="ECO:0000313" key="3">
    <source>
        <dbReference type="EMBL" id="SEB78718.1"/>
    </source>
</evidence>
<feature type="chain" id="PRO_5044192369" evidence="2">
    <location>
        <begin position="21"/>
        <end position="276"/>
    </location>
</feature>
<dbReference type="EMBL" id="FNSH01000001">
    <property type="protein sequence ID" value="SEB78718.1"/>
    <property type="molecule type" value="Genomic_DNA"/>
</dbReference>
<name>A0AB38A732_9ACTN</name>
<dbReference type="NCBIfam" id="NF037959">
    <property type="entry name" value="MFS_SpdSyn"/>
    <property type="match status" value="1"/>
</dbReference>
<keyword evidence="1" id="KW-0620">Polyamine biosynthesis</keyword>
<dbReference type="SUPFAM" id="SSF53335">
    <property type="entry name" value="S-adenosyl-L-methionine-dependent methyltransferases"/>
    <property type="match status" value="1"/>
</dbReference>
<dbReference type="PANTHER" id="PTHR43317:SF1">
    <property type="entry name" value="THERMOSPERMINE SYNTHASE ACAULIS5"/>
    <property type="match status" value="1"/>
</dbReference>
<dbReference type="Proteomes" id="UP000183687">
    <property type="component" value="Unassembled WGS sequence"/>
</dbReference>
<dbReference type="GO" id="GO:0010487">
    <property type="term" value="F:thermospermine synthase activity"/>
    <property type="evidence" value="ECO:0007669"/>
    <property type="project" value="TreeGrafter"/>
</dbReference>
<evidence type="ECO:0000313" key="4">
    <source>
        <dbReference type="Proteomes" id="UP000183687"/>
    </source>
</evidence>
<protein>
    <submittedName>
        <fullName evidence="3">Spermine/spermidine synthase</fullName>
    </submittedName>
</protein>
<keyword evidence="2" id="KW-0732">Signal</keyword>
<proteinExistence type="predicted"/>
<feature type="signal peptide" evidence="2">
    <location>
        <begin position="1"/>
        <end position="20"/>
    </location>
</feature>
<sequence length="276" mass="30407">MTRKSRLMLAGIIGTAAATASVTAALVARAWVRHDPHLIRSTSFGSAFIYTSYDQKGRAVRLLCVGGVVQSATYMDQNRYELPFEYFRACARAMRESGLHAQRVLVLGGGGYTYPKYLIAHDKNVQVDVCEIDPEITAIAHRWFYLDALKREFKTQITGRLTTICADATSYLQYTDATYDVIFNDVFAAGVPAASLAGEIGVASVHARLAQNGLYLVNYVVDKTGLAGLQNVVQVLSQQFKQVYIVDACDEEFSNSENYLIIATDGDYTFSNTIGF</sequence>
<dbReference type="InterPro" id="IPR029063">
    <property type="entry name" value="SAM-dependent_MTases_sf"/>
</dbReference>
<gene>
    <name evidence="3" type="ORF">SAMN04489746_1061</name>
</gene>
<dbReference type="CDD" id="cd02440">
    <property type="entry name" value="AdoMet_MTases"/>
    <property type="match status" value="1"/>
</dbReference>
<dbReference type="PANTHER" id="PTHR43317">
    <property type="entry name" value="THERMOSPERMINE SYNTHASE ACAULIS5"/>
    <property type="match status" value="1"/>
</dbReference>
<dbReference type="GO" id="GO:0006596">
    <property type="term" value="P:polyamine biosynthetic process"/>
    <property type="evidence" value="ECO:0007669"/>
    <property type="project" value="UniProtKB-KW"/>
</dbReference>